<dbReference type="RefSeq" id="WP_263049840.1">
    <property type="nucleotide sequence ID" value="NZ_CP106735.1"/>
</dbReference>
<dbReference type="Proteomes" id="UP001062165">
    <property type="component" value="Chromosome"/>
</dbReference>
<organism evidence="1 2">
    <name type="scientific">Reichenbachiella carrageenanivorans</name>
    <dbReference type="NCBI Taxonomy" id="2979869"/>
    <lineage>
        <taxon>Bacteria</taxon>
        <taxon>Pseudomonadati</taxon>
        <taxon>Bacteroidota</taxon>
        <taxon>Cytophagia</taxon>
        <taxon>Cytophagales</taxon>
        <taxon>Reichenbachiellaceae</taxon>
        <taxon>Reichenbachiella</taxon>
    </lineage>
</organism>
<keyword evidence="2" id="KW-1185">Reference proteome</keyword>
<name>A0ABY6CXL0_9BACT</name>
<dbReference type="EMBL" id="CP106735">
    <property type="protein sequence ID" value="UXX78094.1"/>
    <property type="molecule type" value="Genomic_DNA"/>
</dbReference>
<protein>
    <submittedName>
        <fullName evidence="1">Uncharacterized protein</fullName>
    </submittedName>
</protein>
<gene>
    <name evidence="1" type="ORF">N7E81_12070</name>
</gene>
<evidence type="ECO:0000313" key="2">
    <source>
        <dbReference type="Proteomes" id="UP001062165"/>
    </source>
</evidence>
<accession>A0ABY6CXL0</accession>
<proteinExistence type="predicted"/>
<evidence type="ECO:0000313" key="1">
    <source>
        <dbReference type="EMBL" id="UXX78094.1"/>
    </source>
</evidence>
<reference evidence="1" key="1">
    <citation type="submission" date="2022-10" db="EMBL/GenBank/DDBJ databases">
        <title>Comparative genomics and taxonomic characterization of three novel marine species of genus Reichenbachiella exhibiting antioxidant and polysaccharide degradation activities.</title>
        <authorList>
            <person name="Muhammad N."/>
            <person name="Lee Y.-J."/>
            <person name="Ko J."/>
            <person name="Kim S.-G."/>
        </authorList>
    </citation>
    <scope>NUCLEOTIDE SEQUENCE</scope>
    <source>
        <strain evidence="1">Wsw4-B4</strain>
    </source>
</reference>
<sequence>MIKEGKIKKIISCVALCSMVYFQAQGQMPEEDQKQFDEAMSWIETNLEYVYQNPSTGQWWHNKFFYNPKNGEINIKNSSSDVPNATDKEVYFDRVVSLRELDLTSVHIEEVKENKGRVVKGKVLHIDAIGKAQRIQKLYNGKPSFKEFFLQIPIPKSNADFIAQAEDCKRHFETVIRLSAEVYPKTDSLQNTDAIFDLMPGKYNGTDQSTCEIEVLFPYTMELRFFRKDQLYKKSVITYDKTNHHFVYWMVNVAGSSHFDLNLSYESQITLEANTQSYTLAMPNSNYFSIRDEGTTISYHRADF</sequence>